<dbReference type="Pfam" id="PF02895">
    <property type="entry name" value="H-kinase_dim"/>
    <property type="match status" value="1"/>
</dbReference>
<evidence type="ECO:0000259" key="13">
    <source>
        <dbReference type="PROSITE" id="PS50109"/>
    </source>
</evidence>
<accession>A0A662DKB2</accession>
<dbReference type="SUPFAM" id="SSF55874">
    <property type="entry name" value="ATPase domain of HSP90 chaperone/DNA topoisomerase II/histidine kinase"/>
    <property type="match status" value="1"/>
</dbReference>
<dbReference type="GO" id="GO:0000155">
    <property type="term" value="F:phosphorelay sensor kinase activity"/>
    <property type="evidence" value="ECO:0007669"/>
    <property type="project" value="InterPro"/>
</dbReference>
<dbReference type="SUPFAM" id="SSF47384">
    <property type="entry name" value="Homodimeric domain of signal transducing histidine kinase"/>
    <property type="match status" value="1"/>
</dbReference>
<dbReference type="InterPro" id="IPR036890">
    <property type="entry name" value="HATPase_C_sf"/>
</dbReference>
<dbReference type="Pfam" id="PF01584">
    <property type="entry name" value="CheW"/>
    <property type="match status" value="1"/>
</dbReference>
<dbReference type="InterPro" id="IPR037006">
    <property type="entry name" value="CheA-like_homodim_sf"/>
</dbReference>
<evidence type="ECO:0000256" key="8">
    <source>
        <dbReference type="ARBA" id="ARBA00022777"/>
    </source>
</evidence>
<dbReference type="SMART" id="SM00387">
    <property type="entry name" value="HATPase_c"/>
    <property type="match status" value="1"/>
</dbReference>
<dbReference type="AlphaFoldDB" id="A0A662DKB2"/>
<dbReference type="InterPro" id="IPR008207">
    <property type="entry name" value="Sig_transdc_His_kin_Hpt_dom"/>
</dbReference>
<dbReference type="Gene3D" id="3.30.565.10">
    <property type="entry name" value="Histidine kinase-like ATPase, C-terminal domain"/>
    <property type="match status" value="1"/>
</dbReference>
<dbReference type="InterPro" id="IPR036641">
    <property type="entry name" value="HPT_dom_sf"/>
</dbReference>
<keyword evidence="8" id="KW-0418">Kinase</keyword>
<comment type="caution">
    <text evidence="16">The sequence shown here is derived from an EMBL/GenBank/DDBJ whole genome shotgun (WGS) entry which is preliminary data.</text>
</comment>
<dbReference type="InterPro" id="IPR004358">
    <property type="entry name" value="Sig_transdc_His_kin-like_C"/>
</dbReference>
<evidence type="ECO:0000256" key="9">
    <source>
        <dbReference type="ARBA" id="ARBA00022840"/>
    </source>
</evidence>
<dbReference type="SUPFAM" id="SSF47226">
    <property type="entry name" value="Histidine-containing phosphotransfer domain, HPT domain"/>
    <property type="match status" value="2"/>
</dbReference>
<dbReference type="PROSITE" id="PS50851">
    <property type="entry name" value="CHEW"/>
    <property type="match status" value="1"/>
</dbReference>
<evidence type="ECO:0000256" key="11">
    <source>
        <dbReference type="ARBA" id="ARBA00035100"/>
    </source>
</evidence>
<keyword evidence="10" id="KW-0902">Two-component regulatory system</keyword>
<dbReference type="EMBL" id="QMQA01000038">
    <property type="protein sequence ID" value="RLE14572.1"/>
    <property type="molecule type" value="Genomic_DNA"/>
</dbReference>
<dbReference type="CDD" id="cd00731">
    <property type="entry name" value="CheA_reg"/>
    <property type="match status" value="1"/>
</dbReference>
<feature type="domain" description="CheW-like" evidence="14">
    <location>
        <begin position="561"/>
        <end position="697"/>
    </location>
</feature>
<evidence type="ECO:0000256" key="6">
    <source>
        <dbReference type="ARBA" id="ARBA00022679"/>
    </source>
</evidence>
<dbReference type="GO" id="GO:0005737">
    <property type="term" value="C:cytoplasm"/>
    <property type="evidence" value="ECO:0007669"/>
    <property type="project" value="InterPro"/>
</dbReference>
<reference evidence="16 17" key="1">
    <citation type="submission" date="2018-06" db="EMBL/GenBank/DDBJ databases">
        <title>Extensive metabolic versatility and redundancy in microbially diverse, dynamic hydrothermal sediments.</title>
        <authorList>
            <person name="Dombrowski N."/>
            <person name="Teske A."/>
            <person name="Baker B.J."/>
        </authorList>
    </citation>
    <scope>NUCLEOTIDE SEQUENCE [LARGE SCALE GENOMIC DNA]</scope>
    <source>
        <strain evidence="16">B3_G15</strain>
    </source>
</reference>
<dbReference type="Gene3D" id="1.20.120.160">
    <property type="entry name" value="HPT domain"/>
    <property type="match status" value="2"/>
</dbReference>
<dbReference type="InterPro" id="IPR004105">
    <property type="entry name" value="CheA-like_dim"/>
</dbReference>
<dbReference type="FunFam" id="3.30.565.10:FF:000016">
    <property type="entry name" value="Chemotaxis protein CheA, putative"/>
    <property type="match status" value="1"/>
</dbReference>
<keyword evidence="5 12" id="KW-0597">Phosphoprotein</keyword>
<dbReference type="EC" id="2.7.13.3" evidence="2"/>
<dbReference type="PRINTS" id="PR00344">
    <property type="entry name" value="BCTRLSENSOR"/>
</dbReference>
<dbReference type="PROSITE" id="PS50109">
    <property type="entry name" value="HIS_KIN"/>
    <property type="match status" value="1"/>
</dbReference>
<keyword evidence="9" id="KW-0067">ATP-binding</keyword>
<dbReference type="CDD" id="cd00088">
    <property type="entry name" value="HPT"/>
    <property type="match status" value="2"/>
</dbReference>
<evidence type="ECO:0000256" key="12">
    <source>
        <dbReference type="PROSITE-ProRule" id="PRU00110"/>
    </source>
</evidence>
<evidence type="ECO:0000256" key="2">
    <source>
        <dbReference type="ARBA" id="ARBA00012438"/>
    </source>
</evidence>
<feature type="modified residue" description="Phosphohistidine" evidence="12">
    <location>
        <position position="201"/>
    </location>
</feature>
<proteinExistence type="predicted"/>
<dbReference type="InterPro" id="IPR005467">
    <property type="entry name" value="His_kinase_dom"/>
</dbReference>
<dbReference type="InterPro" id="IPR051315">
    <property type="entry name" value="Bact_Chemotaxis_CheA"/>
</dbReference>
<sequence length="697" mass="78593">MNEFLNDPAIIGEFIAEAREHLESLEPKLLKLEKNPEDPELLNAIFRSFHTIKGSSSFLSLVQITELSHKLENVLDKLRKKELGVTPEIIDLIFKGMDILKSLIEDVASGEEEKIKKITSYNLKEVEDFISKIDKAIQKPKIEEIREKGEITPKNEKDEEEKQIFLTAAHQHLSTIRECLEGLEKNPSNFDLIDALFRAVHSLKSSSHYMGVLEVKTLTEKQEEILQNLRKNKLSVSGGLLESLRLGYNFLFEFMENFQKGEKKAFNLEDVIEKMKKALEEDKTKTSRKTPPKKSPLKKEIVEKTIRVPEAKLDSLMNLVGELVINRSTFYSIIQKLENGAEVSQISREIKEAAQTMRRITTELQMTVTELHMLPIKTLFGKFPRLVRDLSREKGKKINLEVSGEETQLDKMMIEKMGDPLIHLVRNAIDHGIEMPEEREAKGKPTYGTIKLSASQEGETVIIQVEDDGRGINSELLRKMAVKKGIINEEKARILDKRECLELIFLPGFSTATKVTDLSGRGVGMDVVKDVVKKLKGEIQIDTEPDRGTKFTIKLPLTLAIVNVLLVEAAGQTFALPLSSIKETVKISKKKINKVLKKEITLLRENILGIVNLKELLNLTDHNYRREEDRVPVVVIQGRGKNLGLIVDALHRQEEIVIKPLEGIATNIPGLAGATVLGDGRVILILDPGELIQMATG</sequence>
<dbReference type="PROSITE" id="PS50894">
    <property type="entry name" value="HPT"/>
    <property type="match status" value="2"/>
</dbReference>
<dbReference type="InterPro" id="IPR036061">
    <property type="entry name" value="CheW-like_dom_sf"/>
</dbReference>
<evidence type="ECO:0000256" key="3">
    <source>
        <dbReference type="ARBA" id="ARBA00021495"/>
    </source>
</evidence>
<feature type="domain" description="HPt" evidence="15">
    <location>
        <begin position="3"/>
        <end position="107"/>
    </location>
</feature>
<evidence type="ECO:0000259" key="15">
    <source>
        <dbReference type="PROSITE" id="PS50894"/>
    </source>
</evidence>
<dbReference type="InterPro" id="IPR002545">
    <property type="entry name" value="CheW-lke_dom"/>
</dbReference>
<dbReference type="Gene3D" id="2.30.30.40">
    <property type="entry name" value="SH3 Domains"/>
    <property type="match status" value="1"/>
</dbReference>
<comment type="function">
    <text evidence="11">Involved in the transmission of sensory signals from the chemoreceptors to the flagellar motors. CheA is autophosphorylated; it can transfer its phosphate group to either CheB or CheY.</text>
</comment>
<dbReference type="SMART" id="SM01231">
    <property type="entry name" value="H-kinase_dim"/>
    <property type="match status" value="1"/>
</dbReference>
<comment type="catalytic activity">
    <reaction evidence="1">
        <text>ATP + protein L-histidine = ADP + protein N-phospho-L-histidine.</text>
        <dbReference type="EC" id="2.7.13.3"/>
    </reaction>
</comment>
<evidence type="ECO:0000256" key="10">
    <source>
        <dbReference type="ARBA" id="ARBA00023012"/>
    </source>
</evidence>
<organism evidence="16 17">
    <name type="scientific">Aerophobetes bacterium</name>
    <dbReference type="NCBI Taxonomy" id="2030807"/>
    <lineage>
        <taxon>Bacteria</taxon>
        <taxon>Candidatus Aerophobota</taxon>
    </lineage>
</organism>
<evidence type="ECO:0000259" key="14">
    <source>
        <dbReference type="PROSITE" id="PS50851"/>
    </source>
</evidence>
<dbReference type="InterPro" id="IPR003594">
    <property type="entry name" value="HATPase_dom"/>
</dbReference>
<evidence type="ECO:0000256" key="5">
    <source>
        <dbReference type="ARBA" id="ARBA00022553"/>
    </source>
</evidence>
<dbReference type="Pfam" id="PF02518">
    <property type="entry name" value="HATPase_c"/>
    <property type="match status" value="1"/>
</dbReference>
<evidence type="ECO:0000313" key="17">
    <source>
        <dbReference type="Proteomes" id="UP000280417"/>
    </source>
</evidence>
<dbReference type="SUPFAM" id="SSF50341">
    <property type="entry name" value="CheW-like"/>
    <property type="match status" value="1"/>
</dbReference>
<dbReference type="SMART" id="SM00073">
    <property type="entry name" value="HPT"/>
    <property type="match status" value="2"/>
</dbReference>
<feature type="domain" description="HPt" evidence="15">
    <location>
        <begin position="154"/>
        <end position="258"/>
    </location>
</feature>
<keyword evidence="6" id="KW-0808">Transferase</keyword>
<feature type="domain" description="Histidine kinase" evidence="13">
    <location>
        <begin position="301"/>
        <end position="559"/>
    </location>
</feature>
<evidence type="ECO:0000256" key="7">
    <source>
        <dbReference type="ARBA" id="ARBA00022741"/>
    </source>
</evidence>
<dbReference type="PANTHER" id="PTHR43395:SF10">
    <property type="entry name" value="CHEMOTAXIS PROTEIN CHEA"/>
    <property type="match status" value="1"/>
</dbReference>
<keyword evidence="4" id="KW-0145">Chemotaxis</keyword>
<feature type="modified residue" description="Phosphohistidine" evidence="12">
    <location>
        <position position="50"/>
    </location>
</feature>
<evidence type="ECO:0000313" key="16">
    <source>
        <dbReference type="EMBL" id="RLE14572.1"/>
    </source>
</evidence>
<protein>
    <recommendedName>
        <fullName evidence="3">Chemotaxis protein CheA</fullName>
        <ecNumber evidence="2">2.7.13.3</ecNumber>
    </recommendedName>
</protein>
<dbReference type="SMART" id="SM00260">
    <property type="entry name" value="CheW"/>
    <property type="match status" value="1"/>
</dbReference>
<gene>
    <name evidence="16" type="ORF">DRJ04_02115</name>
</gene>
<evidence type="ECO:0000256" key="4">
    <source>
        <dbReference type="ARBA" id="ARBA00022500"/>
    </source>
</evidence>
<dbReference type="Proteomes" id="UP000280417">
    <property type="component" value="Unassembled WGS sequence"/>
</dbReference>
<name>A0A662DKB2_UNCAE</name>
<dbReference type="PANTHER" id="PTHR43395">
    <property type="entry name" value="SENSOR HISTIDINE KINASE CHEA"/>
    <property type="match status" value="1"/>
</dbReference>
<dbReference type="Gene3D" id="1.10.287.560">
    <property type="entry name" value="Histidine kinase CheA-like, homodimeric domain"/>
    <property type="match status" value="1"/>
</dbReference>
<dbReference type="GO" id="GO:0006935">
    <property type="term" value="P:chemotaxis"/>
    <property type="evidence" value="ECO:0007669"/>
    <property type="project" value="InterPro"/>
</dbReference>
<keyword evidence="7" id="KW-0547">Nucleotide-binding</keyword>
<dbReference type="Pfam" id="PF01627">
    <property type="entry name" value="Hpt"/>
    <property type="match status" value="2"/>
</dbReference>
<evidence type="ECO:0000256" key="1">
    <source>
        <dbReference type="ARBA" id="ARBA00000085"/>
    </source>
</evidence>
<dbReference type="InterPro" id="IPR036097">
    <property type="entry name" value="HisK_dim/P_sf"/>
</dbReference>